<proteinExistence type="inferred from homology"/>
<feature type="active site" description="Proton acceptor" evidence="11">
    <location>
        <position position="173"/>
    </location>
</feature>
<comment type="function">
    <text evidence="11">Catalyzes the transfer of the gamma-phosphate of ATP to D-galactose to form alpha-D-galactose-1-phosphate (Gal-1-P).</text>
</comment>
<evidence type="ECO:0000256" key="7">
    <source>
        <dbReference type="ARBA" id="ARBA00022840"/>
    </source>
</evidence>
<feature type="binding site" evidence="11">
    <location>
        <begin position="123"/>
        <end position="129"/>
    </location>
    <ligand>
        <name>ATP</name>
        <dbReference type="ChEBI" id="CHEBI:30616"/>
    </ligand>
</feature>
<keyword evidence="6 11" id="KW-0418">Kinase</keyword>
<feature type="binding site" evidence="11">
    <location>
        <position position="129"/>
    </location>
    <ligand>
        <name>Mg(2+)</name>
        <dbReference type="ChEBI" id="CHEBI:18420"/>
    </ligand>
</feature>
<dbReference type="InterPro" id="IPR000705">
    <property type="entry name" value="Galactokinase"/>
</dbReference>
<keyword evidence="10 11" id="KW-0119">Carbohydrate metabolism</keyword>
<keyword evidence="2 11" id="KW-0963">Cytoplasm</keyword>
<dbReference type="SUPFAM" id="SSF54211">
    <property type="entry name" value="Ribosomal protein S5 domain 2-like"/>
    <property type="match status" value="1"/>
</dbReference>
<dbReference type="EMBL" id="CP133006">
    <property type="protein sequence ID" value="WZG08719.1"/>
    <property type="molecule type" value="Genomic_DNA"/>
</dbReference>
<dbReference type="Proteomes" id="UP001468345">
    <property type="component" value="Chromosome"/>
</dbReference>
<name>A0ABZ2W9L7_9STAP</name>
<evidence type="ECO:0000256" key="3">
    <source>
        <dbReference type="ARBA" id="ARBA00022679"/>
    </source>
</evidence>
<evidence type="ECO:0000313" key="17">
    <source>
        <dbReference type="Proteomes" id="UP001468345"/>
    </source>
</evidence>
<evidence type="ECO:0000313" key="16">
    <source>
        <dbReference type="EMBL" id="WZG08719.1"/>
    </source>
</evidence>
<dbReference type="PROSITE" id="PS00106">
    <property type="entry name" value="GALACTOKINASE"/>
    <property type="match status" value="1"/>
</dbReference>
<dbReference type="PANTHER" id="PTHR10457">
    <property type="entry name" value="MEVALONATE KINASE/GALACTOKINASE"/>
    <property type="match status" value="1"/>
</dbReference>
<comment type="similarity">
    <text evidence="1 11">Belongs to the GHMP kinase family. GalK subfamily.</text>
</comment>
<evidence type="ECO:0000256" key="11">
    <source>
        <dbReference type="HAMAP-Rule" id="MF_00246"/>
    </source>
</evidence>
<accession>A0ABZ2W9L7</accession>
<evidence type="ECO:0000256" key="6">
    <source>
        <dbReference type="ARBA" id="ARBA00022777"/>
    </source>
</evidence>
<keyword evidence="4 11" id="KW-0479">Metal-binding</keyword>
<dbReference type="RefSeq" id="WP_069822822.1">
    <property type="nucleotide sequence ID" value="NZ_CP133006.1"/>
</dbReference>
<dbReference type="NCBIfam" id="TIGR00131">
    <property type="entry name" value="gal_kin"/>
    <property type="match status" value="1"/>
</dbReference>
<keyword evidence="5 11" id="KW-0547">Nucleotide-binding</keyword>
<comment type="pathway">
    <text evidence="11">Carbohydrate metabolism; galactose metabolism.</text>
</comment>
<dbReference type="InterPro" id="IPR019741">
    <property type="entry name" value="Galactokinase_CS"/>
</dbReference>
<evidence type="ECO:0000259" key="14">
    <source>
        <dbReference type="Pfam" id="PF08544"/>
    </source>
</evidence>
<feature type="domain" description="GHMP kinase N-terminal" evidence="13">
    <location>
        <begin position="92"/>
        <end position="180"/>
    </location>
</feature>
<evidence type="ECO:0000256" key="9">
    <source>
        <dbReference type="ARBA" id="ARBA00023144"/>
    </source>
</evidence>
<dbReference type="InterPro" id="IPR022963">
    <property type="entry name" value="Galactokinase_bac"/>
</dbReference>
<dbReference type="InterPro" id="IPR014721">
    <property type="entry name" value="Ribsml_uS5_D2-typ_fold_subgr"/>
</dbReference>
<feature type="binding site" evidence="11">
    <location>
        <position position="66"/>
    </location>
    <ligand>
        <name>ATP</name>
        <dbReference type="ChEBI" id="CHEBI:30616"/>
    </ligand>
</feature>
<keyword evidence="9 11" id="KW-0299">Galactose metabolism</keyword>
<dbReference type="Gene3D" id="3.30.70.890">
    <property type="entry name" value="GHMP kinase, C-terminal domain"/>
    <property type="match status" value="1"/>
</dbReference>
<keyword evidence="17" id="KW-1185">Reference proteome</keyword>
<dbReference type="EC" id="2.7.1.6" evidence="11 12"/>
<feature type="binding site" evidence="11">
    <location>
        <position position="223"/>
    </location>
    <ligand>
        <name>substrate</name>
    </ligand>
</feature>
<dbReference type="InterPro" id="IPR019539">
    <property type="entry name" value="GalKase_N"/>
</dbReference>
<dbReference type="InterPro" id="IPR036554">
    <property type="entry name" value="GHMP_kinase_C_sf"/>
</dbReference>
<sequence length="386" mass="43126">MLQAMHQKFESLYGVKAEVSAFAPGRINLIGEHTDYNGGYVFPAAIELGTYGLASKRDDQIIQLYSNNFEDIGIITFTLEELRFDSKHDWANYPKGVIKYLAQEFEHIDSGFDVLIEGNIPNGASLSSSASIELLTGWLMKALFGLNLERLQLIKIGQTVENNFMGVNSGIMDQFIIGMGKSEHAILLDTATLAYEYVPAKFGDYVISIMNTNKRRSLTESKYNERRAECEDALAALQQQLDIDALGELSFEQFKQHQKLIKDEVKLRRARHAVTENERTLKAHQYLKANDFRSFGQLLNASHASLKDDYEVTGIELDTLAETAQRVEGVLGARMTGAGFAGCAIALVHKDSIKHLEDEVSHAYKEKIGYLPSFYHVGISDGVKIL</sequence>
<dbReference type="InterPro" id="IPR013750">
    <property type="entry name" value="GHMP_kinase_C_dom"/>
</dbReference>
<evidence type="ECO:0000256" key="8">
    <source>
        <dbReference type="ARBA" id="ARBA00022842"/>
    </source>
</evidence>
<evidence type="ECO:0000259" key="15">
    <source>
        <dbReference type="Pfam" id="PF10509"/>
    </source>
</evidence>
<feature type="domain" description="GHMP kinase C-terminal" evidence="14">
    <location>
        <begin position="285"/>
        <end position="365"/>
    </location>
</feature>
<feature type="domain" description="Galactokinase N-terminal" evidence="15">
    <location>
        <begin position="7"/>
        <end position="56"/>
    </location>
</feature>
<evidence type="ECO:0000256" key="5">
    <source>
        <dbReference type="ARBA" id="ARBA00022741"/>
    </source>
</evidence>
<gene>
    <name evidence="11" type="primary">galK</name>
    <name evidence="16" type="ORF">SHJJP9002_000604</name>
</gene>
<organism evidence="16 17">
    <name type="scientific">Staphylococcus casei</name>
    <dbReference type="NCBI Taxonomy" id="201828"/>
    <lineage>
        <taxon>Bacteria</taxon>
        <taxon>Bacillati</taxon>
        <taxon>Bacillota</taxon>
        <taxon>Bacilli</taxon>
        <taxon>Bacillales</taxon>
        <taxon>Staphylococcaceae</taxon>
        <taxon>Staphylococcus</taxon>
    </lineage>
</organism>
<dbReference type="PRINTS" id="PR00959">
    <property type="entry name" value="MEVGALKINASE"/>
</dbReference>
<dbReference type="GO" id="GO:0004335">
    <property type="term" value="F:galactokinase activity"/>
    <property type="evidence" value="ECO:0007669"/>
    <property type="project" value="UniProtKB-EC"/>
</dbReference>
<evidence type="ECO:0000256" key="2">
    <source>
        <dbReference type="ARBA" id="ARBA00022490"/>
    </source>
</evidence>
<dbReference type="Gene3D" id="3.30.230.10">
    <property type="match status" value="1"/>
</dbReference>
<dbReference type="PIRSF" id="PIRSF000530">
    <property type="entry name" value="Galactokinase"/>
    <property type="match status" value="1"/>
</dbReference>
<comment type="catalytic activity">
    <reaction evidence="11">
        <text>alpha-D-galactose + ATP = alpha-D-galactose 1-phosphate + ADP + H(+)</text>
        <dbReference type="Rhea" id="RHEA:13553"/>
        <dbReference type="ChEBI" id="CHEBI:15378"/>
        <dbReference type="ChEBI" id="CHEBI:28061"/>
        <dbReference type="ChEBI" id="CHEBI:30616"/>
        <dbReference type="ChEBI" id="CHEBI:58336"/>
        <dbReference type="ChEBI" id="CHEBI:456216"/>
        <dbReference type="EC" id="2.7.1.6"/>
    </reaction>
</comment>
<comment type="subcellular location">
    <subcellularLocation>
        <location evidence="11">Cytoplasm</location>
    </subcellularLocation>
</comment>
<reference evidence="16 17" key="1">
    <citation type="journal article" date="2024" name="ISME J.">
        <title>Staphylococcus epidermidis bacteriocin A37 kills natural competitors with a unique mechanism of action.</title>
        <authorList>
            <person name="Puls J.S."/>
            <person name="Winnerling B."/>
            <person name="Power J.J."/>
            <person name="Kruger A.M."/>
            <person name="Brajtenbach D."/>
            <person name="Johnson M."/>
            <person name="Bilici K."/>
            <person name="Camus L."/>
            <person name="Fliesswasser T."/>
            <person name="Schneider T."/>
            <person name="Sahl H.G."/>
            <person name="Ghosal D."/>
            <person name="Kubitscheck U."/>
            <person name="Heilbronner S."/>
            <person name="Grein F."/>
        </authorList>
    </citation>
    <scope>NUCLEOTIDE SEQUENCE [LARGE SCALE GENOMIC DNA]</scope>
    <source>
        <strain evidence="16 17">SCK7</strain>
    </source>
</reference>
<dbReference type="Pfam" id="PF10509">
    <property type="entry name" value="GalKase_gal_bdg"/>
    <property type="match status" value="1"/>
</dbReference>
<evidence type="ECO:0000256" key="12">
    <source>
        <dbReference type="NCBIfam" id="TIGR00131"/>
    </source>
</evidence>
<dbReference type="InterPro" id="IPR020568">
    <property type="entry name" value="Ribosomal_Su5_D2-typ_SF"/>
</dbReference>
<keyword evidence="3 11" id="KW-0808">Transferase</keyword>
<dbReference type="Pfam" id="PF00288">
    <property type="entry name" value="GHMP_kinases_N"/>
    <property type="match status" value="1"/>
</dbReference>
<dbReference type="InterPro" id="IPR006204">
    <property type="entry name" value="GHMP_kinase_N_dom"/>
</dbReference>
<dbReference type="NCBIfam" id="NF003705">
    <property type="entry name" value="PRK05322.1"/>
    <property type="match status" value="1"/>
</dbReference>
<dbReference type="HAMAP" id="MF_00246">
    <property type="entry name" value="Galactokinase"/>
    <property type="match status" value="1"/>
</dbReference>
<dbReference type="PRINTS" id="PR00473">
    <property type="entry name" value="GALCTOKINASE"/>
</dbReference>
<dbReference type="SUPFAM" id="SSF55060">
    <property type="entry name" value="GHMP Kinase, C-terminal domain"/>
    <property type="match status" value="1"/>
</dbReference>
<evidence type="ECO:0000256" key="1">
    <source>
        <dbReference type="ARBA" id="ARBA00006566"/>
    </source>
</evidence>
<feature type="binding site" evidence="11">
    <location>
        <position position="161"/>
    </location>
    <ligand>
        <name>Mg(2+)</name>
        <dbReference type="ChEBI" id="CHEBI:18420"/>
    </ligand>
</feature>
<dbReference type="InterPro" id="IPR006206">
    <property type="entry name" value="Mevalonate/galactokinase"/>
</dbReference>
<feature type="binding site" evidence="11">
    <location>
        <begin position="32"/>
        <end position="35"/>
    </location>
    <ligand>
        <name>substrate</name>
    </ligand>
</feature>
<dbReference type="PANTHER" id="PTHR10457:SF7">
    <property type="entry name" value="GALACTOKINASE-RELATED"/>
    <property type="match status" value="1"/>
</dbReference>
<feature type="site" description="Transition state stabilizer" evidence="11">
    <location>
        <position position="26"/>
    </location>
</feature>
<dbReference type="Pfam" id="PF08544">
    <property type="entry name" value="GHMP_kinases_C"/>
    <property type="match status" value="1"/>
</dbReference>
<keyword evidence="8 11" id="KW-0460">Magnesium</keyword>
<evidence type="ECO:0000256" key="10">
    <source>
        <dbReference type="ARBA" id="ARBA00023277"/>
    </source>
</evidence>
<keyword evidence="7 11" id="KW-0067">ATP-binding</keyword>
<protein>
    <recommendedName>
        <fullName evidence="11 12">Galactokinase</fullName>
        <ecNumber evidence="11 12">2.7.1.6</ecNumber>
    </recommendedName>
    <alternativeName>
        <fullName evidence="11">Galactose kinase</fullName>
    </alternativeName>
</protein>
<evidence type="ECO:0000256" key="4">
    <source>
        <dbReference type="ARBA" id="ARBA00022723"/>
    </source>
</evidence>
<evidence type="ECO:0000259" key="13">
    <source>
        <dbReference type="Pfam" id="PF00288"/>
    </source>
</evidence>